<keyword evidence="2" id="KW-0378">Hydrolase</keyword>
<evidence type="ECO:0000256" key="1">
    <source>
        <dbReference type="ARBA" id="ARBA00022722"/>
    </source>
</evidence>
<dbReference type="Proteomes" id="UP000317909">
    <property type="component" value="Chromosome"/>
</dbReference>
<dbReference type="KEGG" id="llh:I41_04660"/>
<dbReference type="InterPro" id="IPR012337">
    <property type="entry name" value="RNaseH-like_sf"/>
</dbReference>
<dbReference type="OrthoDB" id="9813328at2"/>
<keyword evidence="5" id="KW-0808">Transferase</keyword>
<dbReference type="GO" id="GO:0008408">
    <property type="term" value="F:3'-5' exonuclease activity"/>
    <property type="evidence" value="ECO:0007669"/>
    <property type="project" value="TreeGrafter"/>
</dbReference>
<reference evidence="5 6" key="1">
    <citation type="submission" date="2019-02" db="EMBL/GenBank/DDBJ databases">
        <title>Deep-cultivation of Planctomycetes and their phenomic and genomic characterization uncovers novel biology.</title>
        <authorList>
            <person name="Wiegand S."/>
            <person name="Jogler M."/>
            <person name="Boedeker C."/>
            <person name="Pinto D."/>
            <person name="Vollmers J."/>
            <person name="Rivas-Marin E."/>
            <person name="Kohn T."/>
            <person name="Peeters S.H."/>
            <person name="Heuer A."/>
            <person name="Rast P."/>
            <person name="Oberbeckmann S."/>
            <person name="Bunk B."/>
            <person name="Jeske O."/>
            <person name="Meyerdierks A."/>
            <person name="Storesund J.E."/>
            <person name="Kallscheuer N."/>
            <person name="Luecker S."/>
            <person name="Lage O.M."/>
            <person name="Pohl T."/>
            <person name="Merkel B.J."/>
            <person name="Hornburger P."/>
            <person name="Mueller R.-W."/>
            <person name="Bruemmer F."/>
            <person name="Labrenz M."/>
            <person name="Spormann A.M."/>
            <person name="Op den Camp H."/>
            <person name="Overmann J."/>
            <person name="Amann R."/>
            <person name="Jetten M.S.M."/>
            <person name="Mascher T."/>
            <person name="Medema M.H."/>
            <person name="Devos D.P."/>
            <person name="Kaster A.-K."/>
            <person name="Ovreas L."/>
            <person name="Rohde M."/>
            <person name="Galperin M.Y."/>
            <person name="Jogler C."/>
        </authorList>
    </citation>
    <scope>NUCLEOTIDE SEQUENCE [LARGE SCALE GENOMIC DNA]</scope>
    <source>
        <strain evidence="5 6">I41</strain>
    </source>
</reference>
<gene>
    <name evidence="5" type="primary">polC</name>
    <name evidence="5" type="ORF">I41_04660</name>
</gene>
<dbReference type="Pfam" id="PF00929">
    <property type="entry name" value="RNase_T"/>
    <property type="match status" value="1"/>
</dbReference>
<evidence type="ECO:0000313" key="6">
    <source>
        <dbReference type="Proteomes" id="UP000317909"/>
    </source>
</evidence>
<evidence type="ECO:0000259" key="4">
    <source>
        <dbReference type="SMART" id="SM00479"/>
    </source>
</evidence>
<evidence type="ECO:0000256" key="3">
    <source>
        <dbReference type="ARBA" id="ARBA00022839"/>
    </source>
</evidence>
<dbReference type="PANTHER" id="PTHR30231">
    <property type="entry name" value="DNA POLYMERASE III SUBUNIT EPSILON"/>
    <property type="match status" value="1"/>
</dbReference>
<keyword evidence="6" id="KW-1185">Reference proteome</keyword>
<sequence length="203" mass="22691">MAQRLIFFDLETGGIDLKRHPIIQVAAVAVDQSLEVLEGFEAKIRFDFRRANAHSLRKNHYHPGVWAKSAREPKEVAHDFAAFLRRHATVPALSSQGESYEVAQLVAHNAAFDGPFLSAWYEKLGVYLPARRLVLCTLQLALWRFSLAQSKQPPNYQLATLCAHFDVPFHAAKAHDAFGDAIATVQLFRALQQDTAGKSRITA</sequence>
<dbReference type="SMART" id="SM00479">
    <property type="entry name" value="EXOIII"/>
    <property type="match status" value="1"/>
</dbReference>
<dbReference type="SUPFAM" id="SSF53098">
    <property type="entry name" value="Ribonuclease H-like"/>
    <property type="match status" value="1"/>
</dbReference>
<dbReference type="Gene3D" id="3.30.420.10">
    <property type="entry name" value="Ribonuclease H-like superfamily/Ribonuclease H"/>
    <property type="match status" value="1"/>
</dbReference>
<evidence type="ECO:0000313" key="5">
    <source>
        <dbReference type="EMBL" id="QDT71309.1"/>
    </source>
</evidence>
<dbReference type="GO" id="GO:0003887">
    <property type="term" value="F:DNA-directed DNA polymerase activity"/>
    <property type="evidence" value="ECO:0007669"/>
    <property type="project" value="UniProtKB-EC"/>
</dbReference>
<dbReference type="EMBL" id="CP036339">
    <property type="protein sequence ID" value="QDT71309.1"/>
    <property type="molecule type" value="Genomic_DNA"/>
</dbReference>
<keyword evidence="5" id="KW-0548">Nucleotidyltransferase</keyword>
<dbReference type="GO" id="GO:0003676">
    <property type="term" value="F:nucleic acid binding"/>
    <property type="evidence" value="ECO:0007669"/>
    <property type="project" value="InterPro"/>
</dbReference>
<accession>A0A517TSG6</accession>
<keyword evidence="1" id="KW-0540">Nuclease</keyword>
<dbReference type="InterPro" id="IPR036397">
    <property type="entry name" value="RNaseH_sf"/>
</dbReference>
<evidence type="ECO:0000256" key="2">
    <source>
        <dbReference type="ARBA" id="ARBA00022801"/>
    </source>
</evidence>
<dbReference type="PANTHER" id="PTHR30231:SF4">
    <property type="entry name" value="PROTEIN NEN2"/>
    <property type="match status" value="1"/>
</dbReference>
<dbReference type="AlphaFoldDB" id="A0A517TSG6"/>
<dbReference type="InterPro" id="IPR013520">
    <property type="entry name" value="Ribonucl_H"/>
</dbReference>
<organism evidence="5 6">
    <name type="scientific">Lacipirellula limnantheis</name>
    <dbReference type="NCBI Taxonomy" id="2528024"/>
    <lineage>
        <taxon>Bacteria</taxon>
        <taxon>Pseudomonadati</taxon>
        <taxon>Planctomycetota</taxon>
        <taxon>Planctomycetia</taxon>
        <taxon>Pirellulales</taxon>
        <taxon>Lacipirellulaceae</taxon>
        <taxon>Lacipirellula</taxon>
    </lineage>
</organism>
<feature type="domain" description="Exonuclease" evidence="4">
    <location>
        <begin position="4"/>
        <end position="197"/>
    </location>
</feature>
<proteinExistence type="predicted"/>
<name>A0A517TSG6_9BACT</name>
<dbReference type="CDD" id="cd06127">
    <property type="entry name" value="DEDDh"/>
    <property type="match status" value="1"/>
</dbReference>
<keyword evidence="3" id="KW-0269">Exonuclease</keyword>
<dbReference type="EC" id="2.7.7.7" evidence="5"/>
<dbReference type="RefSeq" id="WP_145430485.1">
    <property type="nucleotide sequence ID" value="NZ_CP036339.1"/>
</dbReference>
<protein>
    <submittedName>
        <fullName evidence="5">DNA polymerase III PolC-type</fullName>
        <ecNumber evidence="5">2.7.7.7</ecNumber>
    </submittedName>
</protein>